<gene>
    <name evidence="5" type="ORF">ATR_0900</name>
    <name evidence="6" type="ORF">CRU87_04415</name>
</gene>
<accession>A0AAD0VMC1</accession>
<proteinExistence type="predicted"/>
<dbReference type="Pfam" id="PF00563">
    <property type="entry name" value="EAL"/>
    <property type="match status" value="1"/>
</dbReference>
<dbReference type="Proteomes" id="UP000289132">
    <property type="component" value="Unassembled WGS sequence"/>
</dbReference>
<sequence length="536" mass="62430">MDKKYNYNFLLEYKKAIDKSSIVSIADIKGTITYVNDKFCEISGYTQEELLGKNHNIVRHPSMQKEFFKDLWKTLLNKEIFQGIIRNKKKNGEAYYVDTTIVPILDENENIVEFIALRHDITKLYEQEKIIEEQFLDELTKLSNRQRLIQDLKNGKILKIALINIDRFRDINNFYGFEVGDLVLKKFSEILVNKSSKYGMSLYRISSDIFAITSSDKNNLNNIKEICKNIIDNIMFVPILVNNNSFYLSLTIGVARVCEDSIKNNLLSKAEYALRMARKQNISILFLDENIELYNKLKENKQLTENLKDALINNNLLVFGQKIVDNKTNQIKYETLMRIKLSDGTILSPFKFLKEAKKAKLYLGMTRMLIKKSCEFFKDKDIEFSINLTLEDLKDYYTMEFILNIIRKTNTAKQITFEIVESEGIEDFEEMINFIEKVKNLGCKIAIDDFGTGYSNFDYIIKLNVDFIKIDGSLIKNMHLDNNIYLTVKTIVGFAKALNIKTVAEFVHNEDVLKCVKELEIDYSQGFFIDEPKELV</sequence>
<dbReference type="InterPro" id="IPR000160">
    <property type="entry name" value="GGDEF_dom"/>
</dbReference>
<evidence type="ECO:0000313" key="7">
    <source>
        <dbReference type="Proteomes" id="UP000254504"/>
    </source>
</evidence>
<protein>
    <submittedName>
        <fullName evidence="5 6">Diguanylate cyclase</fullName>
    </submittedName>
</protein>
<dbReference type="InterPro" id="IPR050706">
    <property type="entry name" value="Cyclic-di-GMP_PDE-like"/>
</dbReference>
<dbReference type="CDD" id="cd00130">
    <property type="entry name" value="PAS"/>
    <property type="match status" value="1"/>
</dbReference>
<dbReference type="NCBIfam" id="TIGR00254">
    <property type="entry name" value="GGDEF"/>
    <property type="match status" value="1"/>
</dbReference>
<dbReference type="Gene3D" id="3.30.450.20">
    <property type="entry name" value="PAS domain"/>
    <property type="match status" value="1"/>
</dbReference>
<dbReference type="SMART" id="SM00086">
    <property type="entry name" value="PAC"/>
    <property type="match status" value="1"/>
</dbReference>
<dbReference type="Gene3D" id="3.30.70.270">
    <property type="match status" value="1"/>
</dbReference>
<dbReference type="EMBL" id="PDKD01000005">
    <property type="protein sequence ID" value="RXJ92089.1"/>
    <property type="molecule type" value="Genomic_DNA"/>
</dbReference>
<dbReference type="PROSITE" id="PS50883">
    <property type="entry name" value="EAL"/>
    <property type="match status" value="1"/>
</dbReference>
<dbReference type="InterPro" id="IPR001633">
    <property type="entry name" value="EAL_dom"/>
</dbReference>
<dbReference type="KEGG" id="atp:ATR_0900"/>
<dbReference type="SUPFAM" id="SSF55785">
    <property type="entry name" value="PYP-like sensor domain (PAS domain)"/>
    <property type="match status" value="1"/>
</dbReference>
<dbReference type="GO" id="GO:0071111">
    <property type="term" value="F:cyclic-guanylate-specific phosphodiesterase activity"/>
    <property type="evidence" value="ECO:0007669"/>
    <property type="project" value="InterPro"/>
</dbReference>
<dbReference type="RefSeq" id="WP_115428278.1">
    <property type="nucleotide sequence ID" value="NZ_CP031367.1"/>
</dbReference>
<feature type="domain" description="PAS" evidence="1">
    <location>
        <begin position="23"/>
        <end position="78"/>
    </location>
</feature>
<feature type="domain" description="PAC" evidence="2">
    <location>
        <begin position="78"/>
        <end position="133"/>
    </location>
</feature>
<dbReference type="EMBL" id="CP031367">
    <property type="protein sequence ID" value="AXK48766.1"/>
    <property type="molecule type" value="Genomic_DNA"/>
</dbReference>
<evidence type="ECO:0000259" key="2">
    <source>
        <dbReference type="PROSITE" id="PS50113"/>
    </source>
</evidence>
<evidence type="ECO:0000313" key="8">
    <source>
        <dbReference type="Proteomes" id="UP000289132"/>
    </source>
</evidence>
<organism evidence="5 7">
    <name type="scientific">Aliarcobacter trophiarum LMG 25534</name>
    <dbReference type="NCBI Taxonomy" id="1032241"/>
    <lineage>
        <taxon>Bacteria</taxon>
        <taxon>Pseudomonadati</taxon>
        <taxon>Campylobacterota</taxon>
        <taxon>Epsilonproteobacteria</taxon>
        <taxon>Campylobacterales</taxon>
        <taxon>Arcobacteraceae</taxon>
        <taxon>Aliarcobacter</taxon>
    </lineage>
</organism>
<evidence type="ECO:0000259" key="4">
    <source>
        <dbReference type="PROSITE" id="PS50887"/>
    </source>
</evidence>
<dbReference type="InterPro" id="IPR035965">
    <property type="entry name" value="PAS-like_dom_sf"/>
</dbReference>
<dbReference type="CDD" id="cd01948">
    <property type="entry name" value="EAL"/>
    <property type="match status" value="1"/>
</dbReference>
<dbReference type="SUPFAM" id="SSF141868">
    <property type="entry name" value="EAL domain-like"/>
    <property type="match status" value="1"/>
</dbReference>
<keyword evidence="8" id="KW-1185">Reference proteome</keyword>
<dbReference type="PROSITE" id="PS50887">
    <property type="entry name" value="GGDEF"/>
    <property type="match status" value="1"/>
</dbReference>
<dbReference type="InterPro" id="IPR013655">
    <property type="entry name" value="PAS_fold_3"/>
</dbReference>
<evidence type="ECO:0000259" key="1">
    <source>
        <dbReference type="PROSITE" id="PS50112"/>
    </source>
</evidence>
<dbReference type="PANTHER" id="PTHR33121">
    <property type="entry name" value="CYCLIC DI-GMP PHOSPHODIESTERASE PDEF"/>
    <property type="match status" value="1"/>
</dbReference>
<dbReference type="PROSITE" id="PS50112">
    <property type="entry name" value="PAS"/>
    <property type="match status" value="1"/>
</dbReference>
<dbReference type="Pfam" id="PF08447">
    <property type="entry name" value="PAS_3"/>
    <property type="match status" value="1"/>
</dbReference>
<feature type="domain" description="GGDEF" evidence="4">
    <location>
        <begin position="156"/>
        <end position="289"/>
    </location>
</feature>
<dbReference type="Pfam" id="PF00990">
    <property type="entry name" value="GGDEF"/>
    <property type="match status" value="1"/>
</dbReference>
<dbReference type="AlphaFoldDB" id="A0AAD0VMC1"/>
<dbReference type="SUPFAM" id="SSF55073">
    <property type="entry name" value="Nucleotide cyclase"/>
    <property type="match status" value="1"/>
</dbReference>
<dbReference type="InterPro" id="IPR000014">
    <property type="entry name" value="PAS"/>
</dbReference>
<dbReference type="Gene3D" id="3.20.20.450">
    <property type="entry name" value="EAL domain"/>
    <property type="match status" value="1"/>
</dbReference>
<evidence type="ECO:0000313" key="6">
    <source>
        <dbReference type="EMBL" id="RXJ92089.1"/>
    </source>
</evidence>
<feature type="domain" description="EAL" evidence="3">
    <location>
        <begin position="300"/>
        <end position="536"/>
    </location>
</feature>
<dbReference type="NCBIfam" id="TIGR00229">
    <property type="entry name" value="sensory_box"/>
    <property type="match status" value="1"/>
</dbReference>
<reference evidence="5 7" key="2">
    <citation type="submission" date="2018-07" db="EMBL/GenBank/DDBJ databases">
        <title>Complete genome of the Arcobacter trophiarum type strain LMG 25534.</title>
        <authorList>
            <person name="Miller W.G."/>
            <person name="Yee E."/>
        </authorList>
    </citation>
    <scope>NUCLEOTIDE SEQUENCE [LARGE SCALE GENOMIC DNA]</scope>
    <source>
        <strain evidence="5 7">LMG 25534</strain>
    </source>
</reference>
<name>A0AAD0VMC1_9BACT</name>
<dbReference type="SMART" id="SM00091">
    <property type="entry name" value="PAS"/>
    <property type="match status" value="1"/>
</dbReference>
<dbReference type="InterPro" id="IPR029787">
    <property type="entry name" value="Nucleotide_cyclase"/>
</dbReference>
<dbReference type="InterPro" id="IPR001610">
    <property type="entry name" value="PAC"/>
</dbReference>
<evidence type="ECO:0000259" key="3">
    <source>
        <dbReference type="PROSITE" id="PS50883"/>
    </source>
</evidence>
<dbReference type="InterPro" id="IPR000700">
    <property type="entry name" value="PAS-assoc_C"/>
</dbReference>
<reference evidence="6 8" key="1">
    <citation type="submission" date="2017-10" db="EMBL/GenBank/DDBJ databases">
        <title>Genomics of the genus Arcobacter.</title>
        <authorList>
            <person name="Perez-Cataluna A."/>
            <person name="Figueras M.J."/>
        </authorList>
    </citation>
    <scope>NUCLEOTIDE SEQUENCE [LARGE SCALE GENOMIC DNA]</scope>
    <source>
        <strain evidence="6 8">LMG 25534</strain>
    </source>
</reference>
<dbReference type="PANTHER" id="PTHR33121:SF71">
    <property type="entry name" value="OXYGEN SENSOR PROTEIN DOSP"/>
    <property type="match status" value="1"/>
</dbReference>
<dbReference type="SMART" id="SM00052">
    <property type="entry name" value="EAL"/>
    <property type="match status" value="1"/>
</dbReference>
<dbReference type="SMART" id="SM00267">
    <property type="entry name" value="GGDEF"/>
    <property type="match status" value="1"/>
</dbReference>
<dbReference type="InterPro" id="IPR043128">
    <property type="entry name" value="Rev_trsase/Diguanyl_cyclase"/>
</dbReference>
<dbReference type="CDD" id="cd01949">
    <property type="entry name" value="GGDEF"/>
    <property type="match status" value="1"/>
</dbReference>
<dbReference type="InterPro" id="IPR035919">
    <property type="entry name" value="EAL_sf"/>
</dbReference>
<dbReference type="PROSITE" id="PS50113">
    <property type="entry name" value="PAC"/>
    <property type="match status" value="1"/>
</dbReference>
<evidence type="ECO:0000313" key="5">
    <source>
        <dbReference type="EMBL" id="AXK48766.1"/>
    </source>
</evidence>
<dbReference type="Proteomes" id="UP000254504">
    <property type="component" value="Chromosome"/>
</dbReference>